<dbReference type="KEGG" id="paa:Paes_1361"/>
<dbReference type="CDD" id="cd07043">
    <property type="entry name" value="STAS_anti-anti-sigma_factors"/>
    <property type="match status" value="1"/>
</dbReference>
<dbReference type="eggNOG" id="COG1366">
    <property type="taxonomic scope" value="Bacteria"/>
</dbReference>
<keyword evidence="4" id="KW-1185">Reference proteome</keyword>
<evidence type="ECO:0000256" key="1">
    <source>
        <dbReference type="SAM" id="MobiDB-lite"/>
    </source>
</evidence>
<protein>
    <submittedName>
        <fullName evidence="3">Anti-sigma-factor antagonist</fullName>
    </submittedName>
</protein>
<reference evidence="3" key="1">
    <citation type="submission" date="2008-06" db="EMBL/GenBank/DDBJ databases">
        <title>Complete sequence of chromosome of Prosthecochloris aestuarii DSM 271.</title>
        <authorList>
            <consortium name="US DOE Joint Genome Institute"/>
            <person name="Lucas S."/>
            <person name="Copeland A."/>
            <person name="Lapidus A."/>
            <person name="Glavina del Rio T."/>
            <person name="Dalin E."/>
            <person name="Tice H."/>
            <person name="Bruce D."/>
            <person name="Goodwin L."/>
            <person name="Pitluck S."/>
            <person name="Schmutz J."/>
            <person name="Larimer F."/>
            <person name="Land M."/>
            <person name="Hauser L."/>
            <person name="Kyrpides N."/>
            <person name="Anderson I."/>
            <person name="Liu Z."/>
            <person name="Li T."/>
            <person name="Zhao F."/>
            <person name="Overmann J."/>
            <person name="Bryant D.A."/>
            <person name="Richardson P."/>
        </authorList>
    </citation>
    <scope>NUCLEOTIDE SEQUENCE [LARGE SCALE GENOMIC DNA]</scope>
    <source>
        <strain evidence="3">DSM 271</strain>
    </source>
</reference>
<dbReference type="RefSeq" id="WP_012505916.1">
    <property type="nucleotide sequence ID" value="NC_011059.1"/>
</dbReference>
<dbReference type="GO" id="GO:0043856">
    <property type="term" value="F:anti-sigma factor antagonist activity"/>
    <property type="evidence" value="ECO:0007669"/>
    <property type="project" value="TreeGrafter"/>
</dbReference>
<feature type="region of interest" description="Disordered" evidence="1">
    <location>
        <begin position="115"/>
        <end position="204"/>
    </location>
</feature>
<dbReference type="InterPro" id="IPR036513">
    <property type="entry name" value="STAS_dom_sf"/>
</dbReference>
<dbReference type="SUPFAM" id="SSF52091">
    <property type="entry name" value="SpoIIaa-like"/>
    <property type="match status" value="1"/>
</dbReference>
<gene>
    <name evidence="3" type="ordered locus">Paes_1361</name>
</gene>
<dbReference type="Pfam" id="PF01740">
    <property type="entry name" value="STAS"/>
    <property type="match status" value="1"/>
</dbReference>
<accession>B4S8J5</accession>
<dbReference type="EMBL" id="CP001108">
    <property type="protein sequence ID" value="ACF46382.1"/>
    <property type="molecule type" value="Genomic_DNA"/>
</dbReference>
<dbReference type="Proteomes" id="UP000002725">
    <property type="component" value="Chromosome"/>
</dbReference>
<dbReference type="PANTHER" id="PTHR33495">
    <property type="entry name" value="ANTI-SIGMA FACTOR ANTAGONIST TM_1081-RELATED-RELATED"/>
    <property type="match status" value="1"/>
</dbReference>
<dbReference type="AlphaFoldDB" id="B4S8J5"/>
<sequence>MKHSVSSRKDLTILKIEEAVFDVRHAADFRTIIEERLNNENDKNLIIDFSQVKAIDSSGISSMLMAHQQANQSEGLAIFVSLCQQMKDLLKISGLDRQLYIFTSINEVMTLIEPSGKGRKSSRKRHKNKSETPVPNEDIERIAAANFKEDDIIDDEEDAIDNDDIESDRHDENNDAEDVKTKKKRGRPKKVASDKKNTSDKRTG</sequence>
<dbReference type="InterPro" id="IPR002645">
    <property type="entry name" value="STAS_dom"/>
</dbReference>
<feature type="compositionally biased region" description="Basic residues" evidence="1">
    <location>
        <begin position="181"/>
        <end position="190"/>
    </location>
</feature>
<dbReference type="Gene3D" id="3.30.750.24">
    <property type="entry name" value="STAS domain"/>
    <property type="match status" value="1"/>
</dbReference>
<feature type="compositionally biased region" description="Basic residues" evidence="1">
    <location>
        <begin position="117"/>
        <end position="128"/>
    </location>
</feature>
<feature type="compositionally biased region" description="Basic and acidic residues" evidence="1">
    <location>
        <begin position="191"/>
        <end position="204"/>
    </location>
</feature>
<organism evidence="3 4">
    <name type="scientific">Prosthecochloris aestuarii (strain DSM 271 / SK 413)</name>
    <dbReference type="NCBI Taxonomy" id="290512"/>
    <lineage>
        <taxon>Bacteria</taxon>
        <taxon>Pseudomonadati</taxon>
        <taxon>Chlorobiota</taxon>
        <taxon>Chlorobiia</taxon>
        <taxon>Chlorobiales</taxon>
        <taxon>Chlorobiaceae</taxon>
        <taxon>Prosthecochloris</taxon>
    </lineage>
</organism>
<name>B4S8J5_PROA2</name>
<dbReference type="HOGENOM" id="CLU_094882_0_0_10"/>
<evidence type="ECO:0000259" key="2">
    <source>
        <dbReference type="PROSITE" id="PS50801"/>
    </source>
</evidence>
<feature type="domain" description="STAS" evidence="2">
    <location>
        <begin position="21"/>
        <end position="112"/>
    </location>
</feature>
<feature type="compositionally biased region" description="Acidic residues" evidence="1">
    <location>
        <begin position="151"/>
        <end position="166"/>
    </location>
</feature>
<feature type="compositionally biased region" description="Basic and acidic residues" evidence="1">
    <location>
        <begin position="167"/>
        <end position="180"/>
    </location>
</feature>
<dbReference type="STRING" id="290512.Paes_1361"/>
<evidence type="ECO:0000313" key="3">
    <source>
        <dbReference type="EMBL" id="ACF46382.1"/>
    </source>
</evidence>
<proteinExistence type="predicted"/>
<dbReference type="PROSITE" id="PS50801">
    <property type="entry name" value="STAS"/>
    <property type="match status" value="1"/>
</dbReference>
<evidence type="ECO:0000313" key="4">
    <source>
        <dbReference type="Proteomes" id="UP000002725"/>
    </source>
</evidence>